<evidence type="ECO:0000313" key="3">
    <source>
        <dbReference type="Proteomes" id="UP001457282"/>
    </source>
</evidence>
<dbReference type="AlphaFoldDB" id="A0AAW1X0R1"/>
<dbReference type="PANTHER" id="PTHR47067:SF4">
    <property type="entry name" value="PROTEIN WVD2-LIKE 7 ISOFORM X1"/>
    <property type="match status" value="1"/>
</dbReference>
<evidence type="ECO:0008006" key="4">
    <source>
        <dbReference type="Google" id="ProtNLM"/>
    </source>
</evidence>
<reference evidence="2 3" key="1">
    <citation type="journal article" date="2023" name="G3 (Bethesda)">
        <title>A chromosome-length genome assembly and annotation of blackberry (Rubus argutus, cv. 'Hillquist').</title>
        <authorList>
            <person name="Bruna T."/>
            <person name="Aryal R."/>
            <person name="Dudchenko O."/>
            <person name="Sargent D.J."/>
            <person name="Mead D."/>
            <person name="Buti M."/>
            <person name="Cavallini A."/>
            <person name="Hytonen T."/>
            <person name="Andres J."/>
            <person name="Pham M."/>
            <person name="Weisz D."/>
            <person name="Mascagni F."/>
            <person name="Usai G."/>
            <person name="Natali L."/>
            <person name="Bassil N."/>
            <person name="Fernandez G.E."/>
            <person name="Lomsadze A."/>
            <person name="Armour M."/>
            <person name="Olukolu B."/>
            <person name="Poorten T."/>
            <person name="Britton C."/>
            <person name="Davik J."/>
            <person name="Ashrafi H."/>
            <person name="Aiden E.L."/>
            <person name="Borodovsky M."/>
            <person name="Worthington M."/>
        </authorList>
    </citation>
    <scope>NUCLEOTIDE SEQUENCE [LARGE SCALE GENOMIC DNA]</scope>
    <source>
        <strain evidence="2">PI 553951</strain>
    </source>
</reference>
<comment type="caution">
    <text evidence="2">The sequence shown here is derived from an EMBL/GenBank/DDBJ whole genome shotgun (WGS) entry which is preliminary data.</text>
</comment>
<dbReference type="PANTHER" id="PTHR47067">
    <property type="entry name" value="TPX2 (TARGETING PROTEIN FOR XKLP2) PROTEIN FAMILY-RELATED"/>
    <property type="match status" value="1"/>
</dbReference>
<evidence type="ECO:0000313" key="2">
    <source>
        <dbReference type="EMBL" id="KAK9930004.1"/>
    </source>
</evidence>
<dbReference type="EMBL" id="JBEDUW010000005">
    <property type="protein sequence ID" value="KAK9930004.1"/>
    <property type="molecule type" value="Genomic_DNA"/>
</dbReference>
<feature type="region of interest" description="Disordered" evidence="1">
    <location>
        <begin position="1"/>
        <end position="20"/>
    </location>
</feature>
<accession>A0AAW1X0R1</accession>
<gene>
    <name evidence="2" type="ORF">M0R45_027064</name>
</gene>
<name>A0AAW1X0R1_RUBAR</name>
<sequence length="271" mass="29753">MATYTEMHQSEIGQHSQDRSSSAILDHGSISFGRFAAESLAWEKWSVFRHNRCQEELEMYKANGLVAQKKAYFEEYYKRVRALKALQSEHGETVQTDACPDVRNSTTQLELGNSGNDLAKQEKLGPDTVPISDSSTGTVVDKLEEADQESLNDCNGNIDNFKVTDKASNILSTVEPEHYTHEASVSATPPVARSSGVAKHDSHVSDPVNHNANERKKHATVLKAKGNSASARNKSKLDCNITKSAVKASEKSKSLPLNQITGKRDNILLPS</sequence>
<organism evidence="2 3">
    <name type="scientific">Rubus argutus</name>
    <name type="common">Southern blackberry</name>
    <dbReference type="NCBI Taxonomy" id="59490"/>
    <lineage>
        <taxon>Eukaryota</taxon>
        <taxon>Viridiplantae</taxon>
        <taxon>Streptophyta</taxon>
        <taxon>Embryophyta</taxon>
        <taxon>Tracheophyta</taxon>
        <taxon>Spermatophyta</taxon>
        <taxon>Magnoliopsida</taxon>
        <taxon>eudicotyledons</taxon>
        <taxon>Gunneridae</taxon>
        <taxon>Pentapetalae</taxon>
        <taxon>rosids</taxon>
        <taxon>fabids</taxon>
        <taxon>Rosales</taxon>
        <taxon>Rosaceae</taxon>
        <taxon>Rosoideae</taxon>
        <taxon>Rosoideae incertae sedis</taxon>
        <taxon>Rubus</taxon>
    </lineage>
</organism>
<feature type="region of interest" description="Disordered" evidence="1">
    <location>
        <begin position="180"/>
        <end position="216"/>
    </location>
</feature>
<proteinExistence type="predicted"/>
<keyword evidence="3" id="KW-1185">Reference proteome</keyword>
<dbReference type="Proteomes" id="UP001457282">
    <property type="component" value="Unassembled WGS sequence"/>
</dbReference>
<feature type="compositionally biased region" description="Polar residues" evidence="1">
    <location>
        <begin position="11"/>
        <end position="20"/>
    </location>
</feature>
<evidence type="ECO:0000256" key="1">
    <source>
        <dbReference type="SAM" id="MobiDB-lite"/>
    </source>
</evidence>
<protein>
    <recommendedName>
        <fullName evidence="4">Protein WVD2-like 7</fullName>
    </recommendedName>
</protein>
<dbReference type="InterPro" id="IPR044216">
    <property type="entry name" value="WDL7"/>
</dbReference>